<proteinExistence type="predicted"/>
<protein>
    <submittedName>
        <fullName evidence="1">Uncharacterized protein</fullName>
    </submittedName>
</protein>
<accession>A0A2N9IJ25</accession>
<organism evidence="1">
    <name type="scientific">Fagus sylvatica</name>
    <name type="common">Beechnut</name>
    <dbReference type="NCBI Taxonomy" id="28930"/>
    <lineage>
        <taxon>Eukaryota</taxon>
        <taxon>Viridiplantae</taxon>
        <taxon>Streptophyta</taxon>
        <taxon>Embryophyta</taxon>
        <taxon>Tracheophyta</taxon>
        <taxon>Spermatophyta</taxon>
        <taxon>Magnoliopsida</taxon>
        <taxon>eudicotyledons</taxon>
        <taxon>Gunneridae</taxon>
        <taxon>Pentapetalae</taxon>
        <taxon>rosids</taxon>
        <taxon>fabids</taxon>
        <taxon>Fagales</taxon>
        <taxon>Fagaceae</taxon>
        <taxon>Fagus</taxon>
    </lineage>
</organism>
<evidence type="ECO:0000313" key="1">
    <source>
        <dbReference type="EMBL" id="SPD24852.1"/>
    </source>
</evidence>
<gene>
    <name evidence="1" type="ORF">FSB_LOCUS52734</name>
</gene>
<reference evidence="1" key="1">
    <citation type="submission" date="2018-02" db="EMBL/GenBank/DDBJ databases">
        <authorList>
            <person name="Cohen D.B."/>
            <person name="Kent A.D."/>
        </authorList>
    </citation>
    <scope>NUCLEOTIDE SEQUENCE</scope>
</reference>
<dbReference type="EMBL" id="OIVN01006013">
    <property type="protein sequence ID" value="SPD24852.1"/>
    <property type="molecule type" value="Genomic_DNA"/>
</dbReference>
<name>A0A2N9IJ25_FAGSY</name>
<dbReference type="AlphaFoldDB" id="A0A2N9IJ25"/>
<sequence>MFGEHRVWGLLPVRLFIDPTFGVDPLKLFLKSPHHTRIAWHFLPWQT</sequence>